<dbReference type="Proteomes" id="UP001187471">
    <property type="component" value="Unassembled WGS sequence"/>
</dbReference>
<keyword evidence="3" id="KW-1185">Reference proteome</keyword>
<gene>
    <name evidence="2" type="ORF">RJ640_022685</name>
</gene>
<sequence>MKKGSSLIRKPRDNEVEHPILPEPFQDPNPSIVPVKSDGNCTILIVYVDDIILTGDDYEEMNKLKTILAKEFEIKDLENKARGRDLQGTSVPNMVETVGRRVARPRQPMMSRVGTRDVAAITKRRRSTREVTNRVNLMTTRFMWGLEEDASTVQVRITRKITRTKER</sequence>
<dbReference type="EMBL" id="JAVXUO010001933">
    <property type="protein sequence ID" value="KAK2977894.1"/>
    <property type="molecule type" value="Genomic_DNA"/>
</dbReference>
<organism evidence="2 3">
    <name type="scientific">Escallonia rubra</name>
    <dbReference type="NCBI Taxonomy" id="112253"/>
    <lineage>
        <taxon>Eukaryota</taxon>
        <taxon>Viridiplantae</taxon>
        <taxon>Streptophyta</taxon>
        <taxon>Embryophyta</taxon>
        <taxon>Tracheophyta</taxon>
        <taxon>Spermatophyta</taxon>
        <taxon>Magnoliopsida</taxon>
        <taxon>eudicotyledons</taxon>
        <taxon>Gunneridae</taxon>
        <taxon>Pentapetalae</taxon>
        <taxon>asterids</taxon>
        <taxon>campanulids</taxon>
        <taxon>Escalloniales</taxon>
        <taxon>Escalloniaceae</taxon>
        <taxon>Escallonia</taxon>
    </lineage>
</organism>
<protein>
    <recommendedName>
        <fullName evidence="4">Reverse transcriptase Ty1/copia-type domain-containing protein</fullName>
    </recommendedName>
</protein>
<dbReference type="AlphaFoldDB" id="A0AA88UAY8"/>
<feature type="compositionally biased region" description="Basic and acidic residues" evidence="1">
    <location>
        <begin position="10"/>
        <end position="20"/>
    </location>
</feature>
<evidence type="ECO:0000256" key="1">
    <source>
        <dbReference type="SAM" id="MobiDB-lite"/>
    </source>
</evidence>
<evidence type="ECO:0008006" key="4">
    <source>
        <dbReference type="Google" id="ProtNLM"/>
    </source>
</evidence>
<reference evidence="2" key="1">
    <citation type="submission" date="2022-12" db="EMBL/GenBank/DDBJ databases">
        <title>Draft genome assemblies for two species of Escallonia (Escalloniales).</title>
        <authorList>
            <person name="Chanderbali A."/>
            <person name="Dervinis C."/>
            <person name="Anghel I."/>
            <person name="Soltis D."/>
            <person name="Soltis P."/>
            <person name="Zapata F."/>
        </authorList>
    </citation>
    <scope>NUCLEOTIDE SEQUENCE</scope>
    <source>
        <strain evidence="2">UCBG92.1500</strain>
        <tissue evidence="2">Leaf</tissue>
    </source>
</reference>
<feature type="region of interest" description="Disordered" evidence="1">
    <location>
        <begin position="1"/>
        <end position="32"/>
    </location>
</feature>
<name>A0AA88UAY8_9ASTE</name>
<accession>A0AA88UAY8</accession>
<comment type="caution">
    <text evidence="2">The sequence shown here is derived from an EMBL/GenBank/DDBJ whole genome shotgun (WGS) entry which is preliminary data.</text>
</comment>
<evidence type="ECO:0000313" key="3">
    <source>
        <dbReference type="Proteomes" id="UP001187471"/>
    </source>
</evidence>
<proteinExistence type="predicted"/>
<evidence type="ECO:0000313" key="2">
    <source>
        <dbReference type="EMBL" id="KAK2977894.1"/>
    </source>
</evidence>